<dbReference type="Gene3D" id="1.10.10.10">
    <property type="entry name" value="Winged helix-like DNA-binding domain superfamily/Winged helix DNA-binding domain"/>
    <property type="match status" value="1"/>
</dbReference>
<organism evidence="8 9">
    <name type="scientific">Caldinitratiruptor microaerophilus</name>
    <dbReference type="NCBI Taxonomy" id="671077"/>
    <lineage>
        <taxon>Bacteria</taxon>
        <taxon>Bacillati</taxon>
        <taxon>Bacillota</taxon>
        <taxon>Clostridia</taxon>
        <taxon>Eubacteriales</taxon>
        <taxon>Symbiobacteriaceae</taxon>
        <taxon>Caldinitratiruptor</taxon>
    </lineage>
</organism>
<dbReference type="FunFam" id="1.10.10.10:FF:000056">
    <property type="entry name" value="IclR family transcriptional regulator"/>
    <property type="match status" value="1"/>
</dbReference>
<keyword evidence="1" id="KW-0805">Transcription regulation</keyword>
<evidence type="ECO:0000256" key="2">
    <source>
        <dbReference type="ARBA" id="ARBA00023125"/>
    </source>
</evidence>
<comment type="function">
    <text evidence="4">May be an activator protein for the gylABX operon.</text>
</comment>
<dbReference type="InterPro" id="IPR014757">
    <property type="entry name" value="Tscrpt_reg_IclR_C"/>
</dbReference>
<feature type="domain" description="IclR-ED" evidence="7">
    <location>
        <begin position="73"/>
        <end position="255"/>
    </location>
</feature>
<evidence type="ECO:0000313" key="9">
    <source>
        <dbReference type="Proteomes" id="UP001163687"/>
    </source>
</evidence>
<evidence type="ECO:0000259" key="7">
    <source>
        <dbReference type="PROSITE" id="PS51078"/>
    </source>
</evidence>
<dbReference type="PROSITE" id="PS51078">
    <property type="entry name" value="ICLR_ED"/>
    <property type="match status" value="1"/>
</dbReference>
<dbReference type="SMART" id="SM00346">
    <property type="entry name" value="HTH_ICLR"/>
    <property type="match status" value="1"/>
</dbReference>
<evidence type="ECO:0000256" key="5">
    <source>
        <dbReference type="ARBA" id="ARBA00070406"/>
    </source>
</evidence>
<dbReference type="SUPFAM" id="SSF46785">
    <property type="entry name" value="Winged helix' DNA-binding domain"/>
    <property type="match status" value="1"/>
</dbReference>
<keyword evidence="9" id="KW-1185">Reference proteome</keyword>
<accession>A0AA35CN64</accession>
<feature type="domain" description="HTH iclR-type" evidence="6">
    <location>
        <begin position="11"/>
        <end position="72"/>
    </location>
</feature>
<dbReference type="PANTHER" id="PTHR30136:SF35">
    <property type="entry name" value="HTH-TYPE TRANSCRIPTIONAL REGULATOR RV1719"/>
    <property type="match status" value="1"/>
</dbReference>
<evidence type="ECO:0000313" key="8">
    <source>
        <dbReference type="EMBL" id="BDG61478.1"/>
    </source>
</evidence>
<name>A0AA35CN64_9FIRM</name>
<evidence type="ECO:0000256" key="3">
    <source>
        <dbReference type="ARBA" id="ARBA00023163"/>
    </source>
</evidence>
<proteinExistence type="predicted"/>
<gene>
    <name evidence="8" type="ORF">caldi_25680</name>
</gene>
<dbReference type="GO" id="GO:0045892">
    <property type="term" value="P:negative regulation of DNA-templated transcription"/>
    <property type="evidence" value="ECO:0007669"/>
    <property type="project" value="TreeGrafter"/>
</dbReference>
<dbReference type="InterPro" id="IPR050707">
    <property type="entry name" value="HTH_MetabolicPath_Reg"/>
</dbReference>
<reference evidence="8" key="1">
    <citation type="submission" date="2022-03" db="EMBL/GenBank/DDBJ databases">
        <title>Complete genome sequence of Caldinitratiruptor microaerophilus.</title>
        <authorList>
            <person name="Mukaiyama R."/>
            <person name="Nishiyama T."/>
            <person name="Ueda K."/>
        </authorList>
    </citation>
    <scope>NUCLEOTIDE SEQUENCE</scope>
    <source>
        <strain evidence="8">JCM 16183</strain>
    </source>
</reference>
<dbReference type="RefSeq" id="WP_264842125.1">
    <property type="nucleotide sequence ID" value="NZ_AP025628.1"/>
</dbReference>
<evidence type="ECO:0000256" key="1">
    <source>
        <dbReference type="ARBA" id="ARBA00023015"/>
    </source>
</evidence>
<dbReference type="EMBL" id="AP025628">
    <property type="protein sequence ID" value="BDG61478.1"/>
    <property type="molecule type" value="Genomic_DNA"/>
</dbReference>
<dbReference type="InterPro" id="IPR036390">
    <property type="entry name" value="WH_DNA-bd_sf"/>
</dbReference>
<dbReference type="PROSITE" id="PS51077">
    <property type="entry name" value="HTH_ICLR"/>
    <property type="match status" value="1"/>
</dbReference>
<dbReference type="GO" id="GO:0003700">
    <property type="term" value="F:DNA-binding transcription factor activity"/>
    <property type="evidence" value="ECO:0007669"/>
    <property type="project" value="TreeGrafter"/>
</dbReference>
<dbReference type="KEGG" id="cmic:caldi_25680"/>
<dbReference type="Pfam" id="PF09339">
    <property type="entry name" value="HTH_IclR"/>
    <property type="match status" value="1"/>
</dbReference>
<evidence type="ECO:0000256" key="4">
    <source>
        <dbReference type="ARBA" id="ARBA00058938"/>
    </source>
</evidence>
<dbReference type="Pfam" id="PF01614">
    <property type="entry name" value="IclR_C"/>
    <property type="match status" value="1"/>
</dbReference>
<dbReference type="AlphaFoldDB" id="A0AA35CN64"/>
<dbReference type="InterPro" id="IPR005471">
    <property type="entry name" value="Tscrpt_reg_IclR_N"/>
</dbReference>
<dbReference type="Gene3D" id="3.30.450.40">
    <property type="match status" value="1"/>
</dbReference>
<dbReference type="Proteomes" id="UP001163687">
    <property type="component" value="Chromosome"/>
</dbReference>
<keyword evidence="3" id="KW-0804">Transcription</keyword>
<dbReference type="GO" id="GO:0003677">
    <property type="term" value="F:DNA binding"/>
    <property type="evidence" value="ECO:0007669"/>
    <property type="project" value="UniProtKB-KW"/>
</dbReference>
<sequence>MAVERANAYYAQTVARTMQVLEVLGRYPDGLSLADLSRELGAPKSSLFPVLYTLEAEGYVSRSGRGPYRLGLRTFEVGYAYLEHNDLFRSFNAVARQLVEETGETVQMAVLEGTEIVYVAKQEGVRPVRLVSAVGKRVPAHCTALGKALLATLPDGEVERRYGSDPLPAMTPRSITTRRGLLIDLAGVRRRGYAIDREESMEGIACVAAAVRDPRGQVAAISISVPLFRLGEGGPAALAPLVTRAAAEMSRQVGWRPGRGPASASIS</sequence>
<dbReference type="SUPFAM" id="SSF55781">
    <property type="entry name" value="GAF domain-like"/>
    <property type="match status" value="1"/>
</dbReference>
<protein>
    <recommendedName>
        <fullName evidence="5">Glycerol operon regulatory protein</fullName>
    </recommendedName>
</protein>
<evidence type="ECO:0000259" key="6">
    <source>
        <dbReference type="PROSITE" id="PS51077"/>
    </source>
</evidence>
<keyword evidence="2" id="KW-0238">DNA-binding</keyword>
<dbReference type="InterPro" id="IPR029016">
    <property type="entry name" value="GAF-like_dom_sf"/>
</dbReference>
<dbReference type="InterPro" id="IPR036388">
    <property type="entry name" value="WH-like_DNA-bd_sf"/>
</dbReference>
<dbReference type="PANTHER" id="PTHR30136">
    <property type="entry name" value="HELIX-TURN-HELIX TRANSCRIPTIONAL REGULATOR, ICLR FAMILY"/>
    <property type="match status" value="1"/>
</dbReference>